<organism evidence="1 2">
    <name type="scientific">Limnospira platensis NIES-46</name>
    <dbReference type="NCBI Taxonomy" id="1236695"/>
    <lineage>
        <taxon>Bacteria</taxon>
        <taxon>Bacillati</taxon>
        <taxon>Cyanobacteriota</taxon>
        <taxon>Cyanophyceae</taxon>
        <taxon>Oscillatoriophycideae</taxon>
        <taxon>Oscillatoriales</taxon>
        <taxon>Sirenicapillariaceae</taxon>
        <taxon>Limnospira</taxon>
    </lineage>
</organism>
<accession>A0A5M3T6F6</accession>
<sequence length="43" mass="4959">MNRLTKFLNVIPVGVAIYAPNGELIYFNKTTEYLLSLEEVRDL</sequence>
<evidence type="ECO:0000313" key="2">
    <source>
        <dbReference type="Proteomes" id="UP000326169"/>
    </source>
</evidence>
<comment type="caution">
    <text evidence="1">The sequence shown here is derived from an EMBL/GenBank/DDBJ whole genome shotgun (WGS) entry which is preliminary data.</text>
</comment>
<reference evidence="1 2" key="1">
    <citation type="journal article" date="2019" name="J Genomics">
        <title>The Draft Genome of a Hydrogen-producing Cyanobacterium, Arthrospira platensis NIES-46.</title>
        <authorList>
            <person name="Suzuki S."/>
            <person name="Yamaguchi H."/>
            <person name="Kawachi M."/>
        </authorList>
    </citation>
    <scope>NUCLEOTIDE SEQUENCE [LARGE SCALE GENOMIC DNA]</scope>
    <source>
        <strain evidence="1 2">NIES-46</strain>
    </source>
</reference>
<protein>
    <submittedName>
        <fullName evidence="1">Uncharacterized protein</fullName>
    </submittedName>
</protein>
<name>A0A5M3T6F6_LIMPL</name>
<keyword evidence="2" id="KW-1185">Reference proteome</keyword>
<dbReference type="Proteomes" id="UP000326169">
    <property type="component" value="Unassembled WGS sequence"/>
</dbReference>
<evidence type="ECO:0000313" key="1">
    <source>
        <dbReference type="EMBL" id="GCE95283.1"/>
    </source>
</evidence>
<dbReference type="EMBL" id="BIMW01000126">
    <property type="protein sequence ID" value="GCE95283.1"/>
    <property type="molecule type" value="Genomic_DNA"/>
</dbReference>
<gene>
    <name evidence="1" type="ORF">NIES46_33460</name>
</gene>
<proteinExistence type="predicted"/>